<comment type="caution">
    <text evidence="2">The sequence shown here is derived from an EMBL/GenBank/DDBJ whole genome shotgun (WGS) entry which is preliminary data.</text>
</comment>
<dbReference type="EC" id="2.4.-.-" evidence="2"/>
<dbReference type="CDD" id="cd00761">
    <property type="entry name" value="Glyco_tranf_GTA_type"/>
    <property type="match status" value="1"/>
</dbReference>
<dbReference type="SUPFAM" id="SSF53756">
    <property type="entry name" value="UDP-Glycosyltransferase/glycogen phosphorylase"/>
    <property type="match status" value="1"/>
</dbReference>
<sequence length="1023" mass="111790">MSLTNPAAGTPDVGAAPAVSVIVPVHRAVATIGETLESLAAQTLPADQFEVLLVFNGPDDGGRALVEQWAAEHPDVPLRLLDCDQASAGAARNVALDALRGVNVTFLDADDWVSPNFLAELVAAADGTCIPVAGLVDVDASGTINDQTTVMQSLAGNPTRMPVFSSTPVTGMMAVKLFPAAMLESVRFQPELRSGEDVVFNSDVFEPFHLNYTPLDSTPWQNGALYYRRLSETSVSRQQESYDFLVSQRLAGIRAMLRGKQASVDERTPLTRRLVAAQLGFVERYLAKHPEDCRRAQAEAAGLEGVRLVDEHHDRIWPDYDSAVGLGRAKQPVKEVSLISATTSQLNRRAKEVAMIRAAGVKVRAAYFSGAYDAKLMPIPRHRMVVVPPLEPVDKTAPRPTGLLAKASNRGQRYLRHANKLARFAAPHVIPNAALPAVLARTDKEASEFFEGSLSISLGSQGEALATSRGLDGQPPQVLAALTLAAASTQSPVPRHNASVIRRSARAAQELPQSSPFRPPAPVWSMVVWRLVKSTRLAAADEVLEIAREVFADSLVEDGFELLGMLSQMARTPGLPENWEGATTAAMQAADRALDNDDVARAVWLTNLVCEVLFHNDVQTNVAEPPLVTDPDRLLAPLRASRVWTLLTTPRQRQADSGRKAGEHRPSVLVIPGSFPKFADGVVASVDDAADVEVLPLQEISSALGTRGVGPEEIAARLQVALGEPQTVRPDLEEILRARDVVFTDWVDRGAVMTSLMAEPQTRLVVRFHGVDSLSMWQFLMDWSRVDDVVFVSEHLQASVNALIGGQLEGVRQHVIGNTVDFDRFPGESSELAPRTLALVGWAQKVKDPLWAVEVLALLRQTDPSWRLKLIGADMPKNARRASEDAYADAFRERVLADDVSEAIEYVGFTKDLPRHLRDVGFALSTSLRESWHIGVLEMVAAQAVPVIRNWPVYARYGGARKLYGDWVVDTPEQAAERILAHSDPQVWRQAADAARDEVKRRFSEDRTGDLYRELLLGRRYSS</sequence>
<dbReference type="CDD" id="cd03801">
    <property type="entry name" value="GT4_PimA-like"/>
    <property type="match status" value="1"/>
</dbReference>
<name>A0ABW1X1G0_9ACTN</name>
<keyword evidence="2" id="KW-0328">Glycosyltransferase</keyword>
<proteinExistence type="predicted"/>
<dbReference type="RefSeq" id="WP_343886570.1">
    <property type="nucleotide sequence ID" value="NZ_BAAAKI010000016.1"/>
</dbReference>
<evidence type="ECO:0000259" key="1">
    <source>
        <dbReference type="Pfam" id="PF00535"/>
    </source>
</evidence>
<dbReference type="InterPro" id="IPR029044">
    <property type="entry name" value="Nucleotide-diphossugar_trans"/>
</dbReference>
<organism evidence="2 3">
    <name type="scientific">Luteococcus sanguinis</name>
    <dbReference type="NCBI Taxonomy" id="174038"/>
    <lineage>
        <taxon>Bacteria</taxon>
        <taxon>Bacillati</taxon>
        <taxon>Actinomycetota</taxon>
        <taxon>Actinomycetes</taxon>
        <taxon>Propionibacteriales</taxon>
        <taxon>Propionibacteriaceae</taxon>
        <taxon>Luteococcus</taxon>
    </lineage>
</organism>
<reference evidence="3" key="1">
    <citation type="journal article" date="2019" name="Int. J. Syst. Evol. Microbiol.">
        <title>The Global Catalogue of Microorganisms (GCM) 10K type strain sequencing project: providing services to taxonomists for standard genome sequencing and annotation.</title>
        <authorList>
            <consortium name="The Broad Institute Genomics Platform"/>
            <consortium name="The Broad Institute Genome Sequencing Center for Infectious Disease"/>
            <person name="Wu L."/>
            <person name="Ma J."/>
        </authorList>
    </citation>
    <scope>NUCLEOTIDE SEQUENCE [LARGE SCALE GENOMIC DNA]</scope>
    <source>
        <strain evidence="3">CGMCC 1.15277</strain>
    </source>
</reference>
<dbReference type="PANTHER" id="PTHR43685">
    <property type="entry name" value="GLYCOSYLTRANSFERASE"/>
    <property type="match status" value="1"/>
</dbReference>
<evidence type="ECO:0000313" key="2">
    <source>
        <dbReference type="EMBL" id="MFC6397320.1"/>
    </source>
</evidence>
<dbReference type="InterPro" id="IPR050834">
    <property type="entry name" value="Glycosyltransf_2"/>
</dbReference>
<dbReference type="SUPFAM" id="SSF53448">
    <property type="entry name" value="Nucleotide-diphospho-sugar transferases"/>
    <property type="match status" value="1"/>
</dbReference>
<keyword evidence="3" id="KW-1185">Reference proteome</keyword>
<dbReference type="Proteomes" id="UP001596266">
    <property type="component" value="Unassembled WGS sequence"/>
</dbReference>
<dbReference type="GO" id="GO:0016757">
    <property type="term" value="F:glycosyltransferase activity"/>
    <property type="evidence" value="ECO:0007669"/>
    <property type="project" value="UniProtKB-KW"/>
</dbReference>
<dbReference type="EMBL" id="JBHSUA010000019">
    <property type="protein sequence ID" value="MFC6397320.1"/>
    <property type="molecule type" value="Genomic_DNA"/>
</dbReference>
<keyword evidence="2" id="KW-0808">Transferase</keyword>
<protein>
    <submittedName>
        <fullName evidence="2">Glycosyltransferase</fullName>
        <ecNumber evidence="2">2.4.-.-</ecNumber>
    </submittedName>
</protein>
<accession>A0ABW1X1G0</accession>
<dbReference type="Pfam" id="PF13692">
    <property type="entry name" value="Glyco_trans_1_4"/>
    <property type="match status" value="1"/>
</dbReference>
<dbReference type="PANTHER" id="PTHR43685:SF2">
    <property type="entry name" value="GLYCOSYLTRANSFERASE 2-LIKE DOMAIN-CONTAINING PROTEIN"/>
    <property type="match status" value="1"/>
</dbReference>
<dbReference type="Gene3D" id="3.90.550.10">
    <property type="entry name" value="Spore Coat Polysaccharide Biosynthesis Protein SpsA, Chain A"/>
    <property type="match status" value="1"/>
</dbReference>
<evidence type="ECO:0000313" key="3">
    <source>
        <dbReference type="Proteomes" id="UP001596266"/>
    </source>
</evidence>
<dbReference type="Gene3D" id="3.40.50.2000">
    <property type="entry name" value="Glycogen Phosphorylase B"/>
    <property type="match status" value="1"/>
</dbReference>
<gene>
    <name evidence="2" type="ORF">ACFP57_10050</name>
</gene>
<feature type="domain" description="Glycosyltransferase 2-like" evidence="1">
    <location>
        <begin position="20"/>
        <end position="127"/>
    </location>
</feature>
<dbReference type="InterPro" id="IPR001173">
    <property type="entry name" value="Glyco_trans_2-like"/>
</dbReference>
<dbReference type="Pfam" id="PF00535">
    <property type="entry name" value="Glycos_transf_2"/>
    <property type="match status" value="1"/>
</dbReference>